<dbReference type="Gene3D" id="3.30.565.10">
    <property type="entry name" value="Histidine kinase-like ATPase, C-terminal domain"/>
    <property type="match status" value="1"/>
</dbReference>
<dbReference type="SMART" id="SM00091">
    <property type="entry name" value="PAS"/>
    <property type="match status" value="2"/>
</dbReference>
<evidence type="ECO:0000256" key="7">
    <source>
        <dbReference type="SAM" id="MobiDB-lite"/>
    </source>
</evidence>
<dbReference type="Pfam" id="PF00512">
    <property type="entry name" value="HisKA"/>
    <property type="match status" value="1"/>
</dbReference>
<feature type="region of interest" description="Disordered" evidence="7">
    <location>
        <begin position="172"/>
        <end position="221"/>
    </location>
</feature>
<dbReference type="PRINTS" id="PR00344">
    <property type="entry name" value="BCTRLSENSOR"/>
</dbReference>
<dbReference type="Proteomes" id="UP000705823">
    <property type="component" value="Unassembled WGS sequence"/>
</dbReference>
<comment type="caution">
    <text evidence="11">The sequence shown here is derived from an EMBL/GenBank/DDBJ whole genome shotgun (WGS) entry which is preliminary data.</text>
</comment>
<evidence type="ECO:0000313" key="12">
    <source>
        <dbReference type="Proteomes" id="UP000705823"/>
    </source>
</evidence>
<reference evidence="11" key="1">
    <citation type="submission" date="2019-02" db="EMBL/GenBank/DDBJ databases">
        <title>Halonotius sp. a new haloarchaeum isolated from saline soil.</title>
        <authorList>
            <person name="Duran-Viseras A."/>
            <person name="Sanchez-Porro C."/>
            <person name="Ventosa A."/>
        </authorList>
    </citation>
    <scope>NUCLEOTIDE SEQUENCE</scope>
    <source>
        <strain evidence="11">F15B</strain>
    </source>
</reference>
<dbReference type="CDD" id="cd00082">
    <property type="entry name" value="HisKA"/>
    <property type="match status" value="1"/>
</dbReference>
<evidence type="ECO:0000256" key="2">
    <source>
        <dbReference type="ARBA" id="ARBA00012438"/>
    </source>
</evidence>
<dbReference type="Pfam" id="PF08448">
    <property type="entry name" value="PAS_4"/>
    <property type="match status" value="1"/>
</dbReference>
<dbReference type="PANTHER" id="PTHR43304:SF1">
    <property type="entry name" value="PAC DOMAIN-CONTAINING PROTEIN"/>
    <property type="match status" value="1"/>
</dbReference>
<dbReference type="GO" id="GO:0000155">
    <property type="term" value="F:phosphorelay sensor kinase activity"/>
    <property type="evidence" value="ECO:0007669"/>
    <property type="project" value="InterPro"/>
</dbReference>
<sequence length="506" mass="56683">MKENQHEFESDRAFIEAGLNTITDIFYVVDTEGNFQRWNDKLPDLTGYTDAEIDSMNALEFFEGEHRESIEAAIENILQTGSDVTEAEITTKDGRDIPHEFRGVTMTDDAGTPTGIIGIARDITARKQREQDLRNLHTRFELALAETDTGIWELDLDSNTVRWDTTSERLFGYEPGEYPGTYAGVGSRATEHDSEPGAAESDPDTETDAQYRPDYDDRIPSEDLDRVSQQLDHAIETGEQYQADFRVQQPDGAQRWIRARGVVEYDDSGNPDRVIGIQTDITEGKERERELERTKETLQRKNERLNEFASMISHDLRNPLEIAEGYLEKARETDDEADLDTVEAALDRMGTMIDDFLTLARAETVDPETEPVVLADIVVTTWETTQTDEAILECEIPESMTVAADKSLLRNVLENCFRNAVEHNDSRVTISVGQLDNRGFYIEDTGGGIPESEQDTVFEHGYTTNESGTGLGLAIIRELIEAHGWTISVSESAAGGARFEIVTDGS</sequence>
<comment type="catalytic activity">
    <reaction evidence="1">
        <text>ATP + protein L-histidine = ADP + protein N-phospho-L-histidine.</text>
        <dbReference type="EC" id="2.7.13.3"/>
    </reaction>
</comment>
<dbReference type="InterPro" id="IPR036890">
    <property type="entry name" value="HATPase_C_sf"/>
</dbReference>
<evidence type="ECO:0000313" key="11">
    <source>
        <dbReference type="EMBL" id="TQQ82552.1"/>
    </source>
</evidence>
<dbReference type="NCBIfam" id="TIGR00229">
    <property type="entry name" value="sensory_box"/>
    <property type="match status" value="2"/>
</dbReference>
<dbReference type="InterPro" id="IPR013655">
    <property type="entry name" value="PAS_fold_3"/>
</dbReference>
<evidence type="ECO:0000259" key="9">
    <source>
        <dbReference type="PROSITE" id="PS50112"/>
    </source>
</evidence>
<feature type="domain" description="PAC" evidence="10">
    <location>
        <begin position="83"/>
        <end position="135"/>
    </location>
</feature>
<dbReference type="SMART" id="SM00387">
    <property type="entry name" value="HATPase_c"/>
    <property type="match status" value="1"/>
</dbReference>
<dbReference type="InterPro" id="IPR003661">
    <property type="entry name" value="HisK_dim/P_dom"/>
</dbReference>
<keyword evidence="3" id="KW-0597">Phosphoprotein</keyword>
<dbReference type="InterPro" id="IPR000014">
    <property type="entry name" value="PAS"/>
</dbReference>
<evidence type="ECO:0000256" key="6">
    <source>
        <dbReference type="SAM" id="Coils"/>
    </source>
</evidence>
<dbReference type="CDD" id="cd00130">
    <property type="entry name" value="PAS"/>
    <property type="match status" value="2"/>
</dbReference>
<dbReference type="SUPFAM" id="SSF47384">
    <property type="entry name" value="Homodimeric domain of signal transducing histidine kinase"/>
    <property type="match status" value="1"/>
</dbReference>
<keyword evidence="4" id="KW-0808">Transferase</keyword>
<evidence type="ECO:0000256" key="3">
    <source>
        <dbReference type="ARBA" id="ARBA00022553"/>
    </source>
</evidence>
<dbReference type="PROSITE" id="PS50113">
    <property type="entry name" value="PAC"/>
    <property type="match status" value="2"/>
</dbReference>
<dbReference type="SMART" id="SM00388">
    <property type="entry name" value="HisKA"/>
    <property type="match status" value="1"/>
</dbReference>
<keyword evidence="6" id="KW-0175">Coiled coil</keyword>
<dbReference type="EMBL" id="RKLU01000002">
    <property type="protein sequence ID" value="TQQ82552.1"/>
    <property type="molecule type" value="Genomic_DNA"/>
</dbReference>
<evidence type="ECO:0000256" key="4">
    <source>
        <dbReference type="ARBA" id="ARBA00022679"/>
    </source>
</evidence>
<evidence type="ECO:0000256" key="5">
    <source>
        <dbReference type="ARBA" id="ARBA00022777"/>
    </source>
</evidence>
<feature type="domain" description="PAS" evidence="9">
    <location>
        <begin position="136"/>
        <end position="238"/>
    </location>
</feature>
<name>A0A8J8PC92_9EURY</name>
<dbReference type="InterPro" id="IPR000700">
    <property type="entry name" value="PAS-assoc_C"/>
</dbReference>
<accession>A0A8J8PC92</accession>
<dbReference type="InterPro" id="IPR004358">
    <property type="entry name" value="Sig_transdc_His_kin-like_C"/>
</dbReference>
<dbReference type="Gene3D" id="1.10.287.130">
    <property type="match status" value="1"/>
</dbReference>
<dbReference type="Gene3D" id="2.10.70.100">
    <property type="match status" value="1"/>
</dbReference>
<evidence type="ECO:0000256" key="1">
    <source>
        <dbReference type="ARBA" id="ARBA00000085"/>
    </source>
</evidence>
<dbReference type="AlphaFoldDB" id="A0A8J8PC92"/>
<dbReference type="InterPro" id="IPR001610">
    <property type="entry name" value="PAC"/>
</dbReference>
<dbReference type="Pfam" id="PF02518">
    <property type="entry name" value="HATPase_c"/>
    <property type="match status" value="1"/>
</dbReference>
<feature type="domain" description="PAC" evidence="10">
    <location>
        <begin position="241"/>
        <end position="293"/>
    </location>
</feature>
<dbReference type="Pfam" id="PF08447">
    <property type="entry name" value="PAS_3"/>
    <property type="match status" value="1"/>
</dbReference>
<feature type="domain" description="PAS" evidence="9">
    <location>
        <begin position="11"/>
        <end position="81"/>
    </location>
</feature>
<gene>
    <name evidence="11" type="ORF">EGH24_03610</name>
</gene>
<proteinExistence type="predicted"/>
<dbReference type="SUPFAM" id="SSF55874">
    <property type="entry name" value="ATPase domain of HSP90 chaperone/DNA topoisomerase II/histidine kinase"/>
    <property type="match status" value="1"/>
</dbReference>
<dbReference type="PANTHER" id="PTHR43304">
    <property type="entry name" value="PHYTOCHROME-LIKE PROTEIN CPH1"/>
    <property type="match status" value="1"/>
</dbReference>
<dbReference type="PROSITE" id="PS50112">
    <property type="entry name" value="PAS"/>
    <property type="match status" value="2"/>
</dbReference>
<feature type="compositionally biased region" description="Basic and acidic residues" evidence="7">
    <location>
        <begin position="209"/>
        <end position="221"/>
    </location>
</feature>
<feature type="domain" description="Histidine kinase" evidence="8">
    <location>
        <begin position="311"/>
        <end position="506"/>
    </location>
</feature>
<evidence type="ECO:0000259" key="10">
    <source>
        <dbReference type="PROSITE" id="PS50113"/>
    </source>
</evidence>
<keyword evidence="5" id="KW-0418">Kinase</keyword>
<feature type="coiled-coil region" evidence="6">
    <location>
        <begin position="281"/>
        <end position="311"/>
    </location>
</feature>
<dbReference type="OrthoDB" id="8127at2157"/>
<organism evidence="11 12">
    <name type="scientific">Halonotius terrestris</name>
    <dbReference type="NCBI Taxonomy" id="2487750"/>
    <lineage>
        <taxon>Archaea</taxon>
        <taxon>Methanobacteriati</taxon>
        <taxon>Methanobacteriota</taxon>
        <taxon>Stenosarchaea group</taxon>
        <taxon>Halobacteria</taxon>
        <taxon>Halobacteriales</taxon>
        <taxon>Haloferacaceae</taxon>
        <taxon>Halonotius</taxon>
    </lineage>
</organism>
<dbReference type="InterPro" id="IPR035965">
    <property type="entry name" value="PAS-like_dom_sf"/>
</dbReference>
<dbReference type="SUPFAM" id="SSF55785">
    <property type="entry name" value="PYP-like sensor domain (PAS domain)"/>
    <property type="match status" value="3"/>
</dbReference>
<dbReference type="InterPro" id="IPR052162">
    <property type="entry name" value="Sensor_kinase/Photoreceptor"/>
</dbReference>
<evidence type="ECO:0000259" key="8">
    <source>
        <dbReference type="PROSITE" id="PS50109"/>
    </source>
</evidence>
<dbReference type="InterPro" id="IPR036097">
    <property type="entry name" value="HisK_dim/P_sf"/>
</dbReference>
<dbReference type="PROSITE" id="PS50109">
    <property type="entry name" value="HIS_KIN"/>
    <property type="match status" value="1"/>
</dbReference>
<dbReference type="InterPro" id="IPR003594">
    <property type="entry name" value="HATPase_dom"/>
</dbReference>
<dbReference type="RefSeq" id="WP_142978817.1">
    <property type="nucleotide sequence ID" value="NZ_RKLU01000002.1"/>
</dbReference>
<dbReference type="SMART" id="SM00086">
    <property type="entry name" value="PAC"/>
    <property type="match status" value="2"/>
</dbReference>
<dbReference type="InterPro" id="IPR005467">
    <property type="entry name" value="His_kinase_dom"/>
</dbReference>
<dbReference type="Gene3D" id="3.30.450.20">
    <property type="entry name" value="PAS domain"/>
    <property type="match status" value="2"/>
</dbReference>
<keyword evidence="12" id="KW-1185">Reference proteome</keyword>
<protein>
    <recommendedName>
        <fullName evidence="2">histidine kinase</fullName>
        <ecNumber evidence="2">2.7.13.3</ecNumber>
    </recommendedName>
</protein>
<dbReference type="InterPro" id="IPR013656">
    <property type="entry name" value="PAS_4"/>
</dbReference>
<dbReference type="EC" id="2.7.13.3" evidence="2"/>